<keyword evidence="4" id="KW-1185">Reference proteome</keyword>
<feature type="coiled-coil region" evidence="1">
    <location>
        <begin position="158"/>
        <end position="185"/>
    </location>
</feature>
<dbReference type="EMBL" id="BRXZ01002717">
    <property type="protein sequence ID" value="GMH68668.1"/>
    <property type="molecule type" value="Genomic_DNA"/>
</dbReference>
<gene>
    <name evidence="3" type="ORF">TrRE_jg12165</name>
</gene>
<proteinExistence type="predicted"/>
<evidence type="ECO:0000256" key="2">
    <source>
        <dbReference type="SAM" id="MobiDB-lite"/>
    </source>
</evidence>
<reference evidence="3" key="1">
    <citation type="submission" date="2022-07" db="EMBL/GenBank/DDBJ databases">
        <title>Genome analysis of Parmales, a sister group of diatoms, reveals the evolutionary specialization of diatoms from phago-mixotrophs to photoautotrophs.</title>
        <authorList>
            <person name="Ban H."/>
            <person name="Sato S."/>
            <person name="Yoshikawa S."/>
            <person name="Kazumasa Y."/>
            <person name="Nakamura Y."/>
            <person name="Ichinomiya M."/>
            <person name="Saitoh K."/>
            <person name="Sato N."/>
            <person name="Blanc-Mathieu R."/>
            <person name="Endo H."/>
            <person name="Kuwata A."/>
            <person name="Ogata H."/>
        </authorList>
    </citation>
    <scope>NUCLEOTIDE SEQUENCE</scope>
</reference>
<organism evidence="3 4">
    <name type="scientific">Triparma retinervis</name>
    <dbReference type="NCBI Taxonomy" id="2557542"/>
    <lineage>
        <taxon>Eukaryota</taxon>
        <taxon>Sar</taxon>
        <taxon>Stramenopiles</taxon>
        <taxon>Ochrophyta</taxon>
        <taxon>Bolidophyceae</taxon>
        <taxon>Parmales</taxon>
        <taxon>Triparmaceae</taxon>
        <taxon>Triparma</taxon>
    </lineage>
</organism>
<evidence type="ECO:0000256" key="1">
    <source>
        <dbReference type="SAM" id="Coils"/>
    </source>
</evidence>
<evidence type="ECO:0000313" key="4">
    <source>
        <dbReference type="Proteomes" id="UP001165082"/>
    </source>
</evidence>
<dbReference type="Proteomes" id="UP001165082">
    <property type="component" value="Unassembled WGS sequence"/>
</dbReference>
<feature type="coiled-coil region" evidence="1">
    <location>
        <begin position="8"/>
        <end position="42"/>
    </location>
</feature>
<feature type="compositionally biased region" description="Polar residues" evidence="2">
    <location>
        <begin position="242"/>
        <end position="256"/>
    </location>
</feature>
<sequence>MQAILESHTQLNAELIAANDEVDVLQKKINELNGDRLTLEKETLTLGTKSLALERESDLLQSALDDFPPLSSDLPSLSSVNFRLKKSLDLQTHLVKSNKRKFVDDCDWLRSNITGLISAAVSLSQKPPPACVSPSKIRAVEDKLSVANSSLSKNQDALDAVLQIAEDTKARVAELQTKLKRRNQETKDRNDVHDTLSSKISAISVTLASRRRLSPNPSAVPHNPYSASKEQAISPPHPHYETPTNSSSAFRPQATYQKPRASRSRQRILDSFPVIGGLEESDSDNSDEDELLFPTRKLFK</sequence>
<comment type="caution">
    <text evidence="3">The sequence shown here is derived from an EMBL/GenBank/DDBJ whole genome shotgun (WGS) entry which is preliminary data.</text>
</comment>
<evidence type="ECO:0000313" key="3">
    <source>
        <dbReference type="EMBL" id="GMH68668.1"/>
    </source>
</evidence>
<name>A0A9W7EA93_9STRA</name>
<feature type="compositionally biased region" description="Acidic residues" evidence="2">
    <location>
        <begin position="279"/>
        <end position="291"/>
    </location>
</feature>
<keyword evidence="1" id="KW-0175">Coiled coil</keyword>
<accession>A0A9W7EA93</accession>
<dbReference type="AlphaFoldDB" id="A0A9W7EA93"/>
<dbReference type="OrthoDB" id="10424117at2759"/>
<feature type="region of interest" description="Disordered" evidence="2">
    <location>
        <begin position="212"/>
        <end position="300"/>
    </location>
</feature>
<protein>
    <submittedName>
        <fullName evidence="3">Uncharacterized protein</fullName>
    </submittedName>
</protein>